<sequence>MSLTILPDDVLHAILPDLDHRSILACQATCRRFKTLVDSSMDLQYVIEPAAAGMCEGPAVQYLALPERLQRLRAYEDARTGPIALQELPFVPALAGDLWRMRISVTTIVTVAMEAGVRERLYVQQMPSAVRGIEERHWEISLPPYHAMAAVDASQDLLVVNGYPSELRILSLSTGERHPLASGPDIFLDAGIDNTQVFGEYCAATSSGYLIIWNWRPVPPEPTFAYRPSSQWTLLNDTHIAIMSKEPEAILVYAFRTGGGKDRVLPPPTVFELPNCAPESPSRMTICSDVAGTQHEGLFHPTPSSRMLSITISVRLCKDQLGGYKHQRLELAIPADTLLAHVPSAEAVPWARWGPAGSVLSP</sequence>
<comment type="caution">
    <text evidence="1">The sequence shown here is derived from an EMBL/GenBank/DDBJ whole genome shotgun (WGS) entry which is preliminary data.</text>
</comment>
<protein>
    <submittedName>
        <fullName evidence="1">Uncharacterized protein</fullName>
    </submittedName>
</protein>
<proteinExistence type="predicted"/>
<evidence type="ECO:0000313" key="2">
    <source>
        <dbReference type="Proteomes" id="UP000814033"/>
    </source>
</evidence>
<accession>A0ACB8RXG5</accession>
<reference evidence="1" key="2">
    <citation type="journal article" date="2022" name="New Phytol.">
        <title>Evolutionary transition to the ectomycorrhizal habit in the genomes of a hyperdiverse lineage of mushroom-forming fungi.</title>
        <authorList>
            <person name="Looney B."/>
            <person name="Miyauchi S."/>
            <person name="Morin E."/>
            <person name="Drula E."/>
            <person name="Courty P.E."/>
            <person name="Kohler A."/>
            <person name="Kuo A."/>
            <person name="LaButti K."/>
            <person name="Pangilinan J."/>
            <person name="Lipzen A."/>
            <person name="Riley R."/>
            <person name="Andreopoulos W."/>
            <person name="He G."/>
            <person name="Johnson J."/>
            <person name="Nolan M."/>
            <person name="Tritt A."/>
            <person name="Barry K.W."/>
            <person name="Grigoriev I.V."/>
            <person name="Nagy L.G."/>
            <person name="Hibbett D."/>
            <person name="Henrissat B."/>
            <person name="Matheny P.B."/>
            <person name="Labbe J."/>
            <person name="Martin F.M."/>
        </authorList>
    </citation>
    <scope>NUCLEOTIDE SEQUENCE</scope>
    <source>
        <strain evidence="1">FP105234-sp</strain>
    </source>
</reference>
<reference evidence="1" key="1">
    <citation type="submission" date="2021-02" db="EMBL/GenBank/DDBJ databases">
        <authorList>
            <consortium name="DOE Joint Genome Institute"/>
            <person name="Ahrendt S."/>
            <person name="Looney B.P."/>
            <person name="Miyauchi S."/>
            <person name="Morin E."/>
            <person name="Drula E."/>
            <person name="Courty P.E."/>
            <person name="Chicoki N."/>
            <person name="Fauchery L."/>
            <person name="Kohler A."/>
            <person name="Kuo A."/>
            <person name="Labutti K."/>
            <person name="Pangilinan J."/>
            <person name="Lipzen A."/>
            <person name="Riley R."/>
            <person name="Andreopoulos W."/>
            <person name="He G."/>
            <person name="Johnson J."/>
            <person name="Barry K.W."/>
            <person name="Grigoriev I.V."/>
            <person name="Nagy L."/>
            <person name="Hibbett D."/>
            <person name="Henrissat B."/>
            <person name="Matheny P.B."/>
            <person name="Labbe J."/>
            <person name="Martin F."/>
        </authorList>
    </citation>
    <scope>NUCLEOTIDE SEQUENCE</scope>
    <source>
        <strain evidence="1">FP105234-sp</strain>
    </source>
</reference>
<evidence type="ECO:0000313" key="1">
    <source>
        <dbReference type="EMBL" id="KAI0048655.1"/>
    </source>
</evidence>
<organism evidence="1 2">
    <name type="scientific">Auriscalpium vulgare</name>
    <dbReference type="NCBI Taxonomy" id="40419"/>
    <lineage>
        <taxon>Eukaryota</taxon>
        <taxon>Fungi</taxon>
        <taxon>Dikarya</taxon>
        <taxon>Basidiomycota</taxon>
        <taxon>Agaricomycotina</taxon>
        <taxon>Agaricomycetes</taxon>
        <taxon>Russulales</taxon>
        <taxon>Auriscalpiaceae</taxon>
        <taxon>Auriscalpium</taxon>
    </lineage>
</organism>
<gene>
    <name evidence="1" type="ORF">FA95DRAFT_1571720</name>
</gene>
<name>A0ACB8RXG5_9AGAM</name>
<keyword evidence="2" id="KW-1185">Reference proteome</keyword>
<dbReference type="EMBL" id="MU275883">
    <property type="protein sequence ID" value="KAI0048655.1"/>
    <property type="molecule type" value="Genomic_DNA"/>
</dbReference>
<dbReference type="Proteomes" id="UP000814033">
    <property type="component" value="Unassembled WGS sequence"/>
</dbReference>